<protein>
    <recommendedName>
        <fullName evidence="3">Outer membrane protein beta-barrel domain-containing protein</fullName>
    </recommendedName>
</protein>
<dbReference type="InterPro" id="IPR011250">
    <property type="entry name" value="OMP/PagP_B-barrel"/>
</dbReference>
<proteinExistence type="predicted"/>
<dbReference type="Gene3D" id="2.40.160.20">
    <property type="match status" value="1"/>
</dbReference>
<name>K1L1Y6_CECL9</name>
<dbReference type="OrthoDB" id="838103at2"/>
<gene>
    <name evidence="1" type="ORF">B879_00984</name>
</gene>
<accession>K1L1Y6</accession>
<dbReference type="EMBL" id="AMGM01000009">
    <property type="protein sequence ID" value="EKB50435.1"/>
    <property type="molecule type" value="Genomic_DNA"/>
</dbReference>
<dbReference type="AlphaFoldDB" id="K1L1Y6"/>
<keyword evidence="2" id="KW-1185">Reference proteome</keyword>
<organism evidence="1 2">
    <name type="scientific">Cecembia lonarensis (strain CCUG 58316 / KCTC 22772 / LW9)</name>
    <dbReference type="NCBI Taxonomy" id="1225176"/>
    <lineage>
        <taxon>Bacteria</taxon>
        <taxon>Pseudomonadati</taxon>
        <taxon>Bacteroidota</taxon>
        <taxon>Cytophagia</taxon>
        <taxon>Cytophagales</taxon>
        <taxon>Cyclobacteriaceae</taxon>
        <taxon>Cecembia</taxon>
    </lineage>
</organism>
<reference evidence="1 2" key="1">
    <citation type="journal article" date="2012" name="J. Bacteriol.">
        <title>Draft Genome Sequence of Cecembia lonarensis Strain LW9T, Isolated from Lonar Lake, a Haloalkaline Lake in India.</title>
        <authorList>
            <person name="Shivaji S."/>
            <person name="Ara S."/>
            <person name="Singh A."/>
            <person name="Pinnaka A.K."/>
        </authorList>
    </citation>
    <scope>NUCLEOTIDE SEQUENCE [LARGE SCALE GENOMIC DNA]</scope>
    <source>
        <strain evidence="1 2">LW9</strain>
    </source>
</reference>
<comment type="caution">
    <text evidence="1">The sequence shown here is derived from an EMBL/GenBank/DDBJ whole genome shotgun (WGS) entry which is preliminary data.</text>
</comment>
<dbReference type="RefSeq" id="WP_009184028.1">
    <property type="nucleotide sequence ID" value="NZ_AMGM01000009.1"/>
</dbReference>
<evidence type="ECO:0000313" key="1">
    <source>
        <dbReference type="EMBL" id="EKB50435.1"/>
    </source>
</evidence>
<evidence type="ECO:0008006" key="3">
    <source>
        <dbReference type="Google" id="ProtNLM"/>
    </source>
</evidence>
<dbReference type="Proteomes" id="UP000004478">
    <property type="component" value="Unassembled WGS sequence"/>
</dbReference>
<sequence>MRALLVSIFFFSIILGSAPSWGQKLELTPYTGYTFGSGFDITGGRAKLEGNANLGLFLGYTPKRFTELELSYNFLGTNATANSIYLLENIVSRSHLHFVTFGFNRLIIINEQLTFFSGLKLGSATLNFPDEDFEGQSRFSIGIQAGMKYYITDRIGLRSQAHLLLPVISEGGSLWWNPNTGVGISGWSPILPFSLNFGMIIRLGV</sequence>
<evidence type="ECO:0000313" key="2">
    <source>
        <dbReference type="Proteomes" id="UP000004478"/>
    </source>
</evidence>
<dbReference type="SUPFAM" id="SSF56925">
    <property type="entry name" value="OMPA-like"/>
    <property type="match status" value="1"/>
</dbReference>